<evidence type="ECO:0000313" key="2">
    <source>
        <dbReference type="EMBL" id="RMA77183.1"/>
    </source>
</evidence>
<dbReference type="Pfam" id="PF12099">
    <property type="entry name" value="DUF3575"/>
    <property type="match status" value="1"/>
</dbReference>
<gene>
    <name evidence="2" type="ORF">BC961_1175</name>
</gene>
<feature type="signal peptide" evidence="1">
    <location>
        <begin position="1"/>
        <end position="18"/>
    </location>
</feature>
<dbReference type="EMBL" id="REFH01000008">
    <property type="protein sequence ID" value="RMA77183.1"/>
    <property type="molecule type" value="Genomic_DNA"/>
</dbReference>
<protein>
    <submittedName>
        <fullName evidence="2">Uncharacterized protein DUF3575</fullName>
    </submittedName>
</protein>
<sequence>MKKLFILLCVSSFLSGFAQEKETTEFKRNELKGNALMLVLGAFEGTYERILNEESAVGVSLFTSYDKNIDTKFSLTPYYRFYFGKKPAAGFFAEGFGMINNYDFSTYNYNNGVNPTNDEGNVTDFALGFGIGGKWITKRGFVFEINSGVGRNLFNNESSYNDFEIVGRGGISLGYRF</sequence>
<organism evidence="2 3">
    <name type="scientific">Flavobacterium weaverense</name>
    <dbReference type="NCBI Taxonomy" id="271156"/>
    <lineage>
        <taxon>Bacteria</taxon>
        <taxon>Pseudomonadati</taxon>
        <taxon>Bacteroidota</taxon>
        <taxon>Flavobacteriia</taxon>
        <taxon>Flavobacteriales</taxon>
        <taxon>Flavobacteriaceae</taxon>
        <taxon>Flavobacterium</taxon>
    </lineage>
</organism>
<feature type="chain" id="PRO_5018327540" evidence="1">
    <location>
        <begin position="19"/>
        <end position="177"/>
    </location>
</feature>
<dbReference type="OrthoDB" id="768080at2"/>
<keyword evidence="1" id="KW-0732">Signal</keyword>
<dbReference type="InterPro" id="IPR021958">
    <property type="entry name" value="DUF3575"/>
</dbReference>
<proteinExistence type="predicted"/>
<evidence type="ECO:0000256" key="1">
    <source>
        <dbReference type="SAM" id="SignalP"/>
    </source>
</evidence>
<reference evidence="2 3" key="1">
    <citation type="submission" date="2018-10" db="EMBL/GenBank/DDBJ databases">
        <title>Genomic Encyclopedia of Archaeal and Bacterial Type Strains, Phase II (KMG-II): from individual species to whole genera.</title>
        <authorList>
            <person name="Goeker M."/>
        </authorList>
    </citation>
    <scope>NUCLEOTIDE SEQUENCE [LARGE SCALE GENOMIC DNA]</scope>
    <source>
        <strain evidence="2 3">DSM 19727</strain>
    </source>
</reference>
<dbReference type="AlphaFoldDB" id="A0A3L9ZWV0"/>
<dbReference type="Proteomes" id="UP000280368">
    <property type="component" value="Unassembled WGS sequence"/>
</dbReference>
<dbReference type="RefSeq" id="WP_121924881.1">
    <property type="nucleotide sequence ID" value="NZ_CBCSGA010000001.1"/>
</dbReference>
<name>A0A3L9ZWV0_9FLAO</name>
<comment type="caution">
    <text evidence="2">The sequence shown here is derived from an EMBL/GenBank/DDBJ whole genome shotgun (WGS) entry which is preliminary data.</text>
</comment>
<keyword evidence="3" id="KW-1185">Reference proteome</keyword>
<accession>A0A3L9ZWV0</accession>
<evidence type="ECO:0000313" key="3">
    <source>
        <dbReference type="Proteomes" id="UP000280368"/>
    </source>
</evidence>